<comment type="caution">
    <text evidence="6">The sequence shown here is derived from an EMBL/GenBank/DDBJ whole genome shotgun (WGS) entry which is preliminary data.</text>
</comment>
<accession>G4A7F6</accession>
<keyword evidence="4 5" id="KW-0472">Membrane</keyword>
<evidence type="ECO:0000256" key="5">
    <source>
        <dbReference type="SAM" id="Phobius"/>
    </source>
</evidence>
<evidence type="ECO:0000256" key="2">
    <source>
        <dbReference type="ARBA" id="ARBA00022692"/>
    </source>
</evidence>
<evidence type="ECO:0000313" key="7">
    <source>
        <dbReference type="Proteomes" id="UP000005508"/>
    </source>
</evidence>
<comment type="subcellular location">
    <subcellularLocation>
        <location evidence="1">Membrane</location>
        <topology evidence="1">Multi-pass membrane protein</topology>
    </subcellularLocation>
</comment>
<evidence type="ECO:0000313" key="6">
    <source>
        <dbReference type="EMBL" id="EGY34360.1"/>
    </source>
</evidence>
<feature type="transmembrane region" description="Helical" evidence="5">
    <location>
        <begin position="62"/>
        <end position="82"/>
    </location>
</feature>
<protein>
    <submittedName>
        <fullName evidence="6">CvpA family protein</fullName>
    </submittedName>
</protein>
<feature type="transmembrane region" description="Helical" evidence="5">
    <location>
        <begin position="5"/>
        <end position="23"/>
    </location>
</feature>
<dbReference type="InterPro" id="IPR003825">
    <property type="entry name" value="Colicin-V_CvpA"/>
</dbReference>
<dbReference type="GO" id="GO:0009403">
    <property type="term" value="P:toxin biosynthetic process"/>
    <property type="evidence" value="ECO:0007669"/>
    <property type="project" value="InterPro"/>
</dbReference>
<dbReference type="PANTHER" id="PTHR36926:SF1">
    <property type="entry name" value="COLICIN V PRODUCTION PROTEIN"/>
    <property type="match status" value="1"/>
</dbReference>
<evidence type="ECO:0000256" key="1">
    <source>
        <dbReference type="ARBA" id="ARBA00004141"/>
    </source>
</evidence>
<dbReference type="InterPro" id="IPR052719">
    <property type="entry name" value="CvpA-like"/>
</dbReference>
<dbReference type="GO" id="GO:0016020">
    <property type="term" value="C:membrane"/>
    <property type="evidence" value="ECO:0007669"/>
    <property type="project" value="UniProtKB-SubCell"/>
</dbReference>
<keyword evidence="3 5" id="KW-1133">Transmembrane helix</keyword>
<feature type="transmembrane region" description="Helical" evidence="5">
    <location>
        <begin position="97"/>
        <end position="118"/>
    </location>
</feature>
<gene>
    <name evidence="6" type="ORF">SC1083_0752</name>
</gene>
<evidence type="ECO:0000256" key="4">
    <source>
        <dbReference type="ARBA" id="ARBA00023136"/>
    </source>
</evidence>
<organism evidence="6 7">
    <name type="scientific">Aggregatibacter actinomycetemcomitans serotype e str. SC1083</name>
    <dbReference type="NCBI Taxonomy" id="907488"/>
    <lineage>
        <taxon>Bacteria</taxon>
        <taxon>Pseudomonadati</taxon>
        <taxon>Pseudomonadota</taxon>
        <taxon>Gammaproteobacteria</taxon>
        <taxon>Pasteurellales</taxon>
        <taxon>Pasteurellaceae</taxon>
        <taxon>Aggregatibacter</taxon>
    </lineage>
</organism>
<evidence type="ECO:0000256" key="3">
    <source>
        <dbReference type="ARBA" id="ARBA00022989"/>
    </source>
</evidence>
<name>G4A7F6_AGGAC</name>
<dbReference type="Pfam" id="PF02674">
    <property type="entry name" value="Colicin_V"/>
    <property type="match status" value="1"/>
</dbReference>
<dbReference type="Proteomes" id="UP000005508">
    <property type="component" value="Unassembled WGS sequence"/>
</dbReference>
<feature type="transmembrane region" description="Helical" evidence="5">
    <location>
        <begin position="29"/>
        <end position="50"/>
    </location>
</feature>
<dbReference type="PATRIC" id="fig|907488.3.peg.735"/>
<dbReference type="AlphaFoldDB" id="G4A7F6"/>
<dbReference type="EMBL" id="AEJM01000016">
    <property type="protein sequence ID" value="EGY34360.1"/>
    <property type="molecule type" value="Genomic_DNA"/>
</dbReference>
<proteinExistence type="predicted"/>
<reference evidence="6 7" key="1">
    <citation type="submission" date="2010-10" db="EMBL/GenBank/DDBJ databases">
        <authorList>
            <person name="Chen C."/>
            <person name="Kittichotirat W."/>
            <person name="Asikainen S."/>
            <person name="Bumgarner R."/>
        </authorList>
    </citation>
    <scope>NUCLEOTIDE SEQUENCE [LARGE SCALE GENOMIC DNA]</scope>
    <source>
        <strain evidence="6 7">SC1083</strain>
    </source>
</reference>
<sequence length="207" mass="23340">MIDYIIVGIIVFSIIVSLLRGFVREVMSLASWIVAFLIASNFYMYLAGLLTSIESVYIRNGTAIGILFIASLIVGAIVNYVLGQLVDRTGLSGTDRVLGACFGLLRGILIVAAMLFFLDTFTGSNQTDWWKESKLIPHFRFVVDWFFQQLQANSGFFKFNPEFGADCQPCNKCGSGFNYKLGYLFGWRSDECPLEWDLFERWRGLGV</sequence>
<dbReference type="PANTHER" id="PTHR36926">
    <property type="entry name" value="COLICIN V PRODUCTION PROTEIN"/>
    <property type="match status" value="1"/>
</dbReference>
<keyword evidence="2 5" id="KW-0812">Transmembrane</keyword>